<evidence type="ECO:0000313" key="2">
    <source>
        <dbReference type="Proteomes" id="UP000831701"/>
    </source>
</evidence>
<gene>
    <name evidence="1" type="ORF">L3Q82_026789</name>
</gene>
<organism evidence="1 2">
    <name type="scientific">Scortum barcoo</name>
    <name type="common">barcoo grunter</name>
    <dbReference type="NCBI Taxonomy" id="214431"/>
    <lineage>
        <taxon>Eukaryota</taxon>
        <taxon>Metazoa</taxon>
        <taxon>Chordata</taxon>
        <taxon>Craniata</taxon>
        <taxon>Vertebrata</taxon>
        <taxon>Euteleostomi</taxon>
        <taxon>Actinopterygii</taxon>
        <taxon>Neopterygii</taxon>
        <taxon>Teleostei</taxon>
        <taxon>Neoteleostei</taxon>
        <taxon>Acanthomorphata</taxon>
        <taxon>Eupercaria</taxon>
        <taxon>Centrarchiformes</taxon>
        <taxon>Terapontoidei</taxon>
        <taxon>Terapontidae</taxon>
        <taxon>Scortum</taxon>
    </lineage>
</organism>
<comment type="caution">
    <text evidence="1">The sequence shown here is derived from an EMBL/GenBank/DDBJ whole genome shotgun (WGS) entry which is preliminary data.</text>
</comment>
<sequence length="89" mass="10237">KKEEEGASSKDGLAPSVSRPLSNSSLCGMNWIDQSQKMEENKSLKELLEKRQLKEKDDLLRRVTEKRPTRTKAHVEILDLGAQMEKERK</sequence>
<dbReference type="Proteomes" id="UP000831701">
    <property type="component" value="Chromosome 9"/>
</dbReference>
<reference evidence="1" key="1">
    <citation type="submission" date="2022-04" db="EMBL/GenBank/DDBJ databases">
        <title>Jade perch genome.</title>
        <authorList>
            <person name="Chao B."/>
        </authorList>
    </citation>
    <scope>NUCLEOTIDE SEQUENCE</scope>
    <source>
        <strain evidence="1">CB-2022</strain>
    </source>
</reference>
<name>A0ACB8WKH8_9TELE</name>
<dbReference type="EMBL" id="CM041539">
    <property type="protein sequence ID" value="KAI3367963.1"/>
    <property type="molecule type" value="Genomic_DNA"/>
</dbReference>
<accession>A0ACB8WKH8</accession>
<feature type="non-terminal residue" evidence="1">
    <location>
        <position position="1"/>
    </location>
</feature>
<protein>
    <submittedName>
        <fullName evidence="1">Uncharacterized protein</fullName>
    </submittedName>
</protein>
<evidence type="ECO:0000313" key="1">
    <source>
        <dbReference type="EMBL" id="KAI3367963.1"/>
    </source>
</evidence>
<proteinExistence type="predicted"/>
<keyword evidence="2" id="KW-1185">Reference proteome</keyword>